<evidence type="ECO:0000256" key="8">
    <source>
        <dbReference type="ARBA" id="ARBA00048995"/>
    </source>
</evidence>
<evidence type="ECO:0000256" key="9">
    <source>
        <dbReference type="HAMAP-Rule" id="MF_00595"/>
    </source>
</evidence>
<comment type="function">
    <text evidence="1 9">Forms oxaloacetate, a four-carbon dicarboxylic acid source for the tricarboxylic acid cycle.</text>
</comment>
<dbReference type="InterPro" id="IPR015813">
    <property type="entry name" value="Pyrv/PenolPyrv_kinase-like_dom"/>
</dbReference>
<dbReference type="EC" id="4.1.1.31" evidence="3 9"/>
<dbReference type="PANTHER" id="PTHR30523:SF6">
    <property type="entry name" value="PHOSPHOENOLPYRUVATE CARBOXYLASE"/>
    <property type="match status" value="1"/>
</dbReference>
<comment type="subunit">
    <text evidence="9">Homotetramer.</text>
</comment>
<evidence type="ECO:0000256" key="5">
    <source>
        <dbReference type="ARBA" id="ARBA00022842"/>
    </source>
</evidence>
<comment type="cofactor">
    <cofactor evidence="9">
        <name>Mg(2+)</name>
        <dbReference type="ChEBI" id="CHEBI:18420"/>
    </cofactor>
</comment>
<evidence type="ECO:0000256" key="2">
    <source>
        <dbReference type="ARBA" id="ARBA00008346"/>
    </source>
</evidence>
<comment type="similarity">
    <text evidence="2 9">Belongs to the PEPCase type 1 family.</text>
</comment>
<dbReference type="InterPro" id="IPR021135">
    <property type="entry name" value="PEP_COase"/>
</dbReference>
<comment type="catalytic activity">
    <reaction evidence="8 9">
        <text>oxaloacetate + phosphate = phosphoenolpyruvate + hydrogencarbonate</text>
        <dbReference type="Rhea" id="RHEA:28370"/>
        <dbReference type="ChEBI" id="CHEBI:16452"/>
        <dbReference type="ChEBI" id="CHEBI:17544"/>
        <dbReference type="ChEBI" id="CHEBI:43474"/>
        <dbReference type="ChEBI" id="CHEBI:58702"/>
        <dbReference type="EC" id="4.1.1.31"/>
    </reaction>
</comment>
<dbReference type="InterPro" id="IPR018129">
    <property type="entry name" value="PEP_COase_Lys_AS"/>
</dbReference>
<evidence type="ECO:0000256" key="7">
    <source>
        <dbReference type="ARBA" id="ARBA00023300"/>
    </source>
</evidence>
<feature type="region of interest" description="Disordered" evidence="11">
    <location>
        <begin position="1"/>
        <end position="29"/>
    </location>
</feature>
<evidence type="ECO:0000256" key="10">
    <source>
        <dbReference type="PROSITE-ProRule" id="PRU10111"/>
    </source>
</evidence>
<evidence type="ECO:0000256" key="6">
    <source>
        <dbReference type="ARBA" id="ARBA00023239"/>
    </source>
</evidence>
<sequence length="926" mass="101830">MTRTVPDTDDDTVGTGPAPDSLAAHSGVVSESEHRALRADIRRLSTMLGRTLSDEAGPEVLELVEKVRHGARGATGPDTVAALLDGIDTGTAVLLARAFSQYFQLANVAEQLHRSRELRELRPPDQRPLRTVLRRLAAEADPDEVADVLARAELRPVFTAHPTESTRQSVLGILRRVVDALDRGAGDHELAALVDLLWQTDDIRPGKPMVIDEARNIAWFAARLGERTVPDLLDEFSHEAADAGLEIPADARPLVLGSWVGGDRDGNPNVTPAVTREVLELNADRALRIHAEQVEQLIQELSVSTRVMGVAEELRGSLARDRRALPAVHDRFIRLNAHEPYRLKLSYVAARLENTRRRIATRAEHRPGIDYLGSAGYLEDLLVVDRSLRGHHGARIADGTLARAIRSARALGLHLVELDVREHAQRHHDALGAIFDELGELAKPYAELTRDERRELLSRELRSKRPLFRRHYGVPEAAAGVLDLFDTVHALQHEFGDDVVRTYIVSMAQDVDDLLAVAVLAREAYMVEVGDDPRSSLDLVPLFETVEELSKAGELLEGLLADPGYRQQVRNRGDLQEIMLGYSDSNKGAGITASQWQIHRAQRQLRDVAAEHGVRLRLFHGRGGSVGRGGGPAGEAIASAPFGSVDATMKLTEQGEVISDKYSLPSLAHDNLEILLAAMLDASLLHQASRWPADTLARWDEVMDCVSSAATETYRRLVGDEGLPEFFTSATPVEELGRLNVGSRPAKRPGKGAPTLDDLRAIPWVFGWTQTRMVVPGWFGLGSGLRAAREAGYAEDLAGMREWAFFRNLIGNVEMTLAKTDLRIASNYVSTLVDPARQGLFGQIRDEHELTRRELLAVTGESQLLARHPVLRNTLSVRNAYLEPLHHLQVELLAQRRAAGDEPDPDLERALLLTVNGIAAGMKNTG</sequence>
<reference evidence="13" key="1">
    <citation type="journal article" date="2019" name="Int. J. Syst. Evol. Microbiol.">
        <title>The Global Catalogue of Microorganisms (GCM) 10K type strain sequencing project: providing services to taxonomists for standard genome sequencing and annotation.</title>
        <authorList>
            <consortium name="The Broad Institute Genomics Platform"/>
            <consortium name="The Broad Institute Genome Sequencing Center for Infectious Disease"/>
            <person name="Wu L."/>
            <person name="Ma J."/>
        </authorList>
    </citation>
    <scope>NUCLEOTIDE SEQUENCE [LARGE SCALE GENOMIC DNA]</scope>
    <source>
        <strain evidence="13">JCM 11896</strain>
    </source>
</reference>
<dbReference type="PRINTS" id="PR00150">
    <property type="entry name" value="PEPCARBXLASE"/>
</dbReference>
<accession>A0ABP4IHS3</accession>
<evidence type="ECO:0000256" key="11">
    <source>
        <dbReference type="SAM" id="MobiDB-lite"/>
    </source>
</evidence>
<name>A0ABP4IHS3_9PSEU</name>
<dbReference type="Pfam" id="PF00311">
    <property type="entry name" value="PEPcase"/>
    <property type="match status" value="1"/>
</dbReference>
<feature type="active site" evidence="9 10">
    <location>
        <position position="161"/>
    </location>
</feature>
<protein>
    <recommendedName>
        <fullName evidence="4 9">Phosphoenolpyruvate carboxylase</fullName>
        <shortName evidence="9">PEPC</shortName>
        <shortName evidence="9">PEPCase</shortName>
        <ecNumber evidence="3 9">4.1.1.31</ecNumber>
    </recommendedName>
</protein>
<dbReference type="Gene3D" id="1.20.1440.90">
    <property type="entry name" value="Phosphoenolpyruvate/pyruvate domain"/>
    <property type="match status" value="1"/>
</dbReference>
<evidence type="ECO:0000256" key="3">
    <source>
        <dbReference type="ARBA" id="ARBA00012305"/>
    </source>
</evidence>
<keyword evidence="13" id="KW-1185">Reference proteome</keyword>
<dbReference type="HAMAP" id="MF_00595">
    <property type="entry name" value="PEPcase_type1"/>
    <property type="match status" value="1"/>
</dbReference>
<dbReference type="RefSeq" id="WP_344021484.1">
    <property type="nucleotide sequence ID" value="NZ_BAAAJK010000007.1"/>
</dbReference>
<organism evidence="12 13">
    <name type="scientific">Pseudonocardia kongjuensis</name>
    <dbReference type="NCBI Taxonomy" id="102227"/>
    <lineage>
        <taxon>Bacteria</taxon>
        <taxon>Bacillati</taxon>
        <taxon>Actinomycetota</taxon>
        <taxon>Actinomycetes</taxon>
        <taxon>Pseudonocardiales</taxon>
        <taxon>Pseudonocardiaceae</taxon>
        <taxon>Pseudonocardia</taxon>
    </lineage>
</organism>
<dbReference type="SUPFAM" id="SSF51621">
    <property type="entry name" value="Phosphoenolpyruvate/pyruvate domain"/>
    <property type="match status" value="1"/>
</dbReference>
<evidence type="ECO:0000313" key="12">
    <source>
        <dbReference type="EMBL" id="GAA1387695.1"/>
    </source>
</evidence>
<dbReference type="Proteomes" id="UP001501414">
    <property type="component" value="Unassembled WGS sequence"/>
</dbReference>
<evidence type="ECO:0000256" key="1">
    <source>
        <dbReference type="ARBA" id="ARBA00003670"/>
    </source>
</evidence>
<comment type="caution">
    <text evidence="12">The sequence shown here is derived from an EMBL/GenBank/DDBJ whole genome shotgun (WGS) entry which is preliminary data.</text>
</comment>
<evidence type="ECO:0000313" key="13">
    <source>
        <dbReference type="Proteomes" id="UP001501414"/>
    </source>
</evidence>
<proteinExistence type="inferred from homology"/>
<keyword evidence="6 9" id="KW-0456">Lyase</keyword>
<feature type="active site" evidence="9">
    <location>
        <position position="587"/>
    </location>
</feature>
<evidence type="ECO:0000256" key="4">
    <source>
        <dbReference type="ARBA" id="ARBA00022419"/>
    </source>
</evidence>
<dbReference type="InterPro" id="IPR022805">
    <property type="entry name" value="PEP_COase_bac/pln-type"/>
</dbReference>
<dbReference type="EMBL" id="BAAAJK010000007">
    <property type="protein sequence ID" value="GAA1387695.1"/>
    <property type="molecule type" value="Genomic_DNA"/>
</dbReference>
<keyword evidence="7 9" id="KW-0120">Carbon dioxide fixation</keyword>
<dbReference type="PANTHER" id="PTHR30523">
    <property type="entry name" value="PHOSPHOENOLPYRUVATE CARBOXYLASE"/>
    <property type="match status" value="1"/>
</dbReference>
<dbReference type="PROSITE" id="PS00781">
    <property type="entry name" value="PEPCASE_1"/>
    <property type="match status" value="1"/>
</dbReference>
<dbReference type="NCBIfam" id="NF000584">
    <property type="entry name" value="PRK00009.1"/>
    <property type="match status" value="1"/>
</dbReference>
<gene>
    <name evidence="9 12" type="primary">ppc</name>
    <name evidence="12" type="ORF">GCM10009613_23820</name>
</gene>
<keyword evidence="5 9" id="KW-0460">Magnesium</keyword>